<comment type="catalytic activity">
    <reaction evidence="1 10 11">
        <text>[protein]-peptidylproline (omega=180) = [protein]-peptidylproline (omega=0)</text>
        <dbReference type="Rhea" id="RHEA:16237"/>
        <dbReference type="Rhea" id="RHEA-COMP:10747"/>
        <dbReference type="Rhea" id="RHEA-COMP:10748"/>
        <dbReference type="ChEBI" id="CHEBI:83833"/>
        <dbReference type="ChEBI" id="CHEBI:83834"/>
        <dbReference type="EC" id="5.2.1.8"/>
    </reaction>
</comment>
<dbReference type="InterPro" id="IPR037041">
    <property type="entry name" value="Trigger_fac_C_sf"/>
</dbReference>
<evidence type="ECO:0000256" key="4">
    <source>
        <dbReference type="ARBA" id="ARBA00016902"/>
    </source>
</evidence>
<dbReference type="Pfam" id="PF05698">
    <property type="entry name" value="Trigger_C"/>
    <property type="match status" value="1"/>
</dbReference>
<comment type="domain">
    <text evidence="10">Consists of 3 domains; the N-terminus binds the ribosome, the middle domain has PPIase activity, while the C-terminus has intrinsic chaperone activity on its own.</text>
</comment>
<dbReference type="Pfam" id="PF05697">
    <property type="entry name" value="Trigger_N"/>
    <property type="match status" value="1"/>
</dbReference>
<evidence type="ECO:0000313" key="14">
    <source>
        <dbReference type="EMBL" id="HIW79040.1"/>
    </source>
</evidence>
<dbReference type="GO" id="GO:0003755">
    <property type="term" value="F:peptidyl-prolyl cis-trans isomerase activity"/>
    <property type="evidence" value="ECO:0007669"/>
    <property type="project" value="UniProtKB-UniRule"/>
</dbReference>
<dbReference type="GO" id="GO:0043022">
    <property type="term" value="F:ribosome binding"/>
    <property type="evidence" value="ECO:0007669"/>
    <property type="project" value="TreeGrafter"/>
</dbReference>
<dbReference type="PANTHER" id="PTHR30560:SF3">
    <property type="entry name" value="TRIGGER FACTOR-LIKE PROTEIN TIG, CHLOROPLASTIC"/>
    <property type="match status" value="1"/>
</dbReference>
<dbReference type="AlphaFoldDB" id="A0A9D1R1F1"/>
<dbReference type="SUPFAM" id="SSF102735">
    <property type="entry name" value="Trigger factor ribosome-binding domain"/>
    <property type="match status" value="1"/>
</dbReference>
<dbReference type="HAMAP" id="MF_00303">
    <property type="entry name" value="Trigger_factor_Tig"/>
    <property type="match status" value="1"/>
</dbReference>
<keyword evidence="8 10" id="KW-0413">Isomerase</keyword>
<dbReference type="Gene3D" id="3.30.70.1050">
    <property type="entry name" value="Trigger factor ribosome-binding domain"/>
    <property type="match status" value="1"/>
</dbReference>
<dbReference type="GO" id="GO:0015031">
    <property type="term" value="P:protein transport"/>
    <property type="evidence" value="ECO:0007669"/>
    <property type="project" value="UniProtKB-UniRule"/>
</dbReference>
<evidence type="ECO:0000256" key="8">
    <source>
        <dbReference type="ARBA" id="ARBA00023235"/>
    </source>
</evidence>
<accession>A0A9D1R1F1</accession>
<evidence type="ECO:0000256" key="10">
    <source>
        <dbReference type="HAMAP-Rule" id="MF_00303"/>
    </source>
</evidence>
<dbReference type="GO" id="GO:0051083">
    <property type="term" value="P:'de novo' cotranslational protein folding"/>
    <property type="evidence" value="ECO:0007669"/>
    <property type="project" value="TreeGrafter"/>
</dbReference>
<name>A0A9D1R1F1_9BACT</name>
<dbReference type="Gene3D" id="1.10.3120.10">
    <property type="entry name" value="Trigger factor, C-terminal domain"/>
    <property type="match status" value="1"/>
</dbReference>
<dbReference type="EC" id="5.2.1.8" evidence="3 10"/>
<comment type="similarity">
    <text evidence="2 10 12">Belongs to the FKBP-type PPIase family. Tig subfamily.</text>
</comment>
<dbReference type="InterPro" id="IPR046357">
    <property type="entry name" value="PPIase_dom_sf"/>
</dbReference>
<keyword evidence="7 10" id="KW-0143">Chaperone</keyword>
<evidence type="ECO:0000256" key="1">
    <source>
        <dbReference type="ARBA" id="ARBA00000971"/>
    </source>
</evidence>
<dbReference type="PROSITE" id="PS50059">
    <property type="entry name" value="FKBP_PPIASE"/>
    <property type="match status" value="1"/>
</dbReference>
<dbReference type="GO" id="GO:0051301">
    <property type="term" value="P:cell division"/>
    <property type="evidence" value="ECO:0007669"/>
    <property type="project" value="UniProtKB-KW"/>
</dbReference>
<dbReference type="InterPro" id="IPR001179">
    <property type="entry name" value="PPIase_FKBP_dom"/>
</dbReference>
<evidence type="ECO:0000256" key="9">
    <source>
        <dbReference type="ARBA" id="ARBA00029986"/>
    </source>
</evidence>
<dbReference type="InterPro" id="IPR008881">
    <property type="entry name" value="Trigger_fac_ribosome-bd_bac"/>
</dbReference>
<dbReference type="NCBIfam" id="TIGR00115">
    <property type="entry name" value="tig"/>
    <property type="match status" value="1"/>
</dbReference>
<evidence type="ECO:0000259" key="13">
    <source>
        <dbReference type="PROSITE" id="PS50059"/>
    </source>
</evidence>
<evidence type="ECO:0000256" key="11">
    <source>
        <dbReference type="PROSITE-ProRule" id="PRU00277"/>
    </source>
</evidence>
<organism evidence="14 15">
    <name type="scientific">Candidatus Bilophila faecipullorum</name>
    <dbReference type="NCBI Taxonomy" id="2838482"/>
    <lineage>
        <taxon>Bacteria</taxon>
        <taxon>Pseudomonadati</taxon>
        <taxon>Thermodesulfobacteriota</taxon>
        <taxon>Desulfovibrionia</taxon>
        <taxon>Desulfovibrionales</taxon>
        <taxon>Desulfovibrionaceae</taxon>
        <taxon>Bilophila</taxon>
    </lineage>
</organism>
<gene>
    <name evidence="10 14" type="primary">tig</name>
    <name evidence="14" type="ORF">H9874_07840</name>
</gene>
<dbReference type="SUPFAM" id="SSF54534">
    <property type="entry name" value="FKBP-like"/>
    <property type="match status" value="1"/>
</dbReference>
<comment type="subcellular location">
    <subcellularLocation>
        <location evidence="10">Cytoplasm</location>
    </subcellularLocation>
    <text evidence="10">About half TF is bound to the ribosome near the polypeptide exit tunnel while the other half is free in the cytoplasm.</text>
</comment>
<dbReference type="PIRSF" id="PIRSF003095">
    <property type="entry name" value="Trigger_factor"/>
    <property type="match status" value="1"/>
</dbReference>
<dbReference type="InterPro" id="IPR036611">
    <property type="entry name" value="Trigger_fac_ribosome-bd_sf"/>
</dbReference>
<keyword evidence="6 10" id="KW-0697">Rotamase</keyword>
<evidence type="ECO:0000256" key="7">
    <source>
        <dbReference type="ARBA" id="ARBA00023186"/>
    </source>
</evidence>
<evidence type="ECO:0000256" key="12">
    <source>
        <dbReference type="RuleBase" id="RU003914"/>
    </source>
</evidence>
<comment type="function">
    <text evidence="10">Involved in protein export. Acts as a chaperone by maintaining the newly synthesized protein in an open conformation. Functions as a peptidyl-prolyl cis-trans isomerase.</text>
</comment>
<protein>
    <recommendedName>
        <fullName evidence="4 10">Trigger factor</fullName>
        <shortName evidence="10">TF</shortName>
        <ecNumber evidence="3 10">5.2.1.8</ecNumber>
    </recommendedName>
    <alternativeName>
        <fullName evidence="9 10">PPIase</fullName>
    </alternativeName>
</protein>
<comment type="caution">
    <text evidence="14">The sequence shown here is derived from an EMBL/GenBank/DDBJ whole genome shotgun (WGS) entry which is preliminary data.</text>
</comment>
<dbReference type="GO" id="GO:0043335">
    <property type="term" value="P:protein unfolding"/>
    <property type="evidence" value="ECO:0007669"/>
    <property type="project" value="TreeGrafter"/>
</dbReference>
<proteinExistence type="inferred from homology"/>
<evidence type="ECO:0000256" key="3">
    <source>
        <dbReference type="ARBA" id="ARBA00013194"/>
    </source>
</evidence>
<dbReference type="InterPro" id="IPR027304">
    <property type="entry name" value="Trigger_fact/SurA_dom_sf"/>
</dbReference>
<evidence type="ECO:0000256" key="5">
    <source>
        <dbReference type="ARBA" id="ARBA00022490"/>
    </source>
</evidence>
<sequence>MEFVVENVSPTRKKIAFTLSADDVNAAINTAVAGYQKDLVLPGFRKGKVPASVVEKRFAEDIYVRATQDRINALLQKTLKDANLTPVSSMEMDNHEAFARNQEFKCAITFDVLPDIEFPNYDGLEVEQAKADVSDEDVNEIIERLRGNVAELIDVTEDRLPQDGDTVDVDYSGVDEEGNKVDDVQGEHFAVALGQGQALPDFEALVKTAKVGEEKTGPVKFPDDYPHKPLAGKTITFTIKVNKMQTSQKPEVNDDFAKKMGQESVEKMKESIVEHIASTKAQAARSEAMKKLIDGLLAQVTFDIPEAMLNARVERVMHEHSMQLQRMGIDDLRKDKAEEEKREEAKKEALETLRPQVFLMALAQKENITVTEQEVEMAIYGMAMRAQQDYQKVSEAYHKSGLIHDLRDRVLADKAMELVYSKAKITETEAKSLHDAAAPEGAM</sequence>
<dbReference type="SUPFAM" id="SSF109998">
    <property type="entry name" value="Triger factor/SurA peptide-binding domain-like"/>
    <property type="match status" value="1"/>
</dbReference>
<keyword evidence="5 10" id="KW-0963">Cytoplasm</keyword>
<evidence type="ECO:0000256" key="6">
    <source>
        <dbReference type="ARBA" id="ARBA00023110"/>
    </source>
</evidence>
<dbReference type="Gene3D" id="3.10.50.40">
    <property type="match status" value="1"/>
</dbReference>
<evidence type="ECO:0000256" key="2">
    <source>
        <dbReference type="ARBA" id="ARBA00005464"/>
    </source>
</evidence>
<dbReference type="InterPro" id="IPR008880">
    <property type="entry name" value="Trigger_fac_C"/>
</dbReference>
<dbReference type="Proteomes" id="UP000824264">
    <property type="component" value="Unassembled WGS sequence"/>
</dbReference>
<reference evidence="14" key="1">
    <citation type="journal article" date="2021" name="PeerJ">
        <title>Extensive microbial diversity within the chicken gut microbiome revealed by metagenomics and culture.</title>
        <authorList>
            <person name="Gilroy R."/>
            <person name="Ravi A."/>
            <person name="Getino M."/>
            <person name="Pursley I."/>
            <person name="Horton D.L."/>
            <person name="Alikhan N.F."/>
            <person name="Baker D."/>
            <person name="Gharbi K."/>
            <person name="Hall N."/>
            <person name="Watson M."/>
            <person name="Adriaenssens E.M."/>
            <person name="Foster-Nyarko E."/>
            <person name="Jarju S."/>
            <person name="Secka A."/>
            <person name="Antonio M."/>
            <person name="Oren A."/>
            <person name="Chaudhuri R.R."/>
            <person name="La Ragione R."/>
            <person name="Hildebrand F."/>
            <person name="Pallen M.J."/>
        </authorList>
    </citation>
    <scope>NUCLEOTIDE SEQUENCE</scope>
    <source>
        <strain evidence="14">ChiSxjej5B17-1746</strain>
    </source>
</reference>
<dbReference type="InterPro" id="IPR005215">
    <property type="entry name" value="Trig_fac"/>
</dbReference>
<keyword evidence="10 12" id="KW-0131">Cell cycle</keyword>
<evidence type="ECO:0000313" key="15">
    <source>
        <dbReference type="Proteomes" id="UP000824264"/>
    </source>
</evidence>
<feature type="domain" description="PPIase FKBP-type" evidence="13">
    <location>
        <begin position="164"/>
        <end position="225"/>
    </location>
</feature>
<dbReference type="GO" id="GO:0044183">
    <property type="term" value="F:protein folding chaperone"/>
    <property type="evidence" value="ECO:0007669"/>
    <property type="project" value="TreeGrafter"/>
</dbReference>
<reference evidence="14" key="2">
    <citation type="submission" date="2021-04" db="EMBL/GenBank/DDBJ databases">
        <authorList>
            <person name="Gilroy R."/>
        </authorList>
    </citation>
    <scope>NUCLEOTIDE SEQUENCE</scope>
    <source>
        <strain evidence="14">ChiSxjej5B17-1746</strain>
    </source>
</reference>
<dbReference type="EMBL" id="DXGI01000301">
    <property type="protein sequence ID" value="HIW79040.1"/>
    <property type="molecule type" value="Genomic_DNA"/>
</dbReference>
<dbReference type="PANTHER" id="PTHR30560">
    <property type="entry name" value="TRIGGER FACTOR CHAPERONE AND PEPTIDYL-PROLYL CIS/TRANS ISOMERASE"/>
    <property type="match status" value="1"/>
</dbReference>
<keyword evidence="10 12" id="KW-0132">Cell division</keyword>
<dbReference type="GO" id="GO:0005737">
    <property type="term" value="C:cytoplasm"/>
    <property type="evidence" value="ECO:0007669"/>
    <property type="project" value="UniProtKB-SubCell"/>
</dbReference>
<dbReference type="Pfam" id="PF00254">
    <property type="entry name" value="FKBP_C"/>
    <property type="match status" value="1"/>
</dbReference>